<dbReference type="GO" id="GO:0004312">
    <property type="term" value="F:fatty acid synthase activity"/>
    <property type="evidence" value="ECO:0007669"/>
    <property type="project" value="TreeGrafter"/>
</dbReference>
<dbReference type="RefSeq" id="WP_149656695.1">
    <property type="nucleotide sequence ID" value="NZ_VTZN01000573.1"/>
</dbReference>
<organism evidence="3 4">
    <name type="scientific">Mycobacterium simiae</name>
    <name type="common">Mycobacterium habana</name>
    <dbReference type="NCBI Taxonomy" id="1784"/>
    <lineage>
        <taxon>Bacteria</taxon>
        <taxon>Bacillati</taxon>
        <taxon>Actinomycetota</taxon>
        <taxon>Actinomycetes</taxon>
        <taxon>Mycobacteriales</taxon>
        <taxon>Mycobacteriaceae</taxon>
        <taxon>Mycobacterium</taxon>
        <taxon>Mycobacterium simiae complex</taxon>
    </lineage>
</organism>
<dbReference type="Pfam" id="PF16197">
    <property type="entry name" value="KAsynt_C_assoc"/>
    <property type="match status" value="1"/>
</dbReference>
<name>A0A5B1AT45_MYCSI</name>
<dbReference type="Gene3D" id="3.40.47.10">
    <property type="match status" value="1"/>
</dbReference>
<dbReference type="InterPro" id="IPR032821">
    <property type="entry name" value="PKS_assoc"/>
</dbReference>
<dbReference type="Proteomes" id="UP000324701">
    <property type="component" value="Unassembled WGS sequence"/>
</dbReference>
<dbReference type="InterPro" id="IPR016039">
    <property type="entry name" value="Thiolase-like"/>
</dbReference>
<proteinExistence type="predicted"/>
<keyword evidence="1" id="KW-0808">Transferase</keyword>
<dbReference type="PANTHER" id="PTHR43775">
    <property type="entry name" value="FATTY ACID SYNTHASE"/>
    <property type="match status" value="1"/>
</dbReference>
<dbReference type="InterPro" id="IPR050091">
    <property type="entry name" value="PKS_NRPS_Biosynth_Enz"/>
</dbReference>
<evidence type="ECO:0000256" key="1">
    <source>
        <dbReference type="ARBA" id="ARBA00022679"/>
    </source>
</evidence>
<feature type="non-terminal residue" evidence="3">
    <location>
        <position position="1"/>
    </location>
</feature>
<evidence type="ECO:0000313" key="4">
    <source>
        <dbReference type="Proteomes" id="UP000324701"/>
    </source>
</evidence>
<dbReference type="OrthoDB" id="4306994at2"/>
<evidence type="ECO:0000259" key="2">
    <source>
        <dbReference type="Pfam" id="PF16197"/>
    </source>
</evidence>
<dbReference type="Gene3D" id="3.30.70.3290">
    <property type="match status" value="1"/>
</dbReference>
<gene>
    <name evidence="3" type="ORF">F0Q45_26940</name>
</gene>
<dbReference type="GO" id="GO:0006633">
    <property type="term" value="P:fatty acid biosynthetic process"/>
    <property type="evidence" value="ECO:0007669"/>
    <property type="project" value="TreeGrafter"/>
</dbReference>
<protein>
    <recommendedName>
        <fullName evidence="2">Polyketide synthase C-terminal extension domain-containing protein</fullName>
    </recommendedName>
</protein>
<feature type="domain" description="Polyketide synthase C-terminal extension" evidence="2">
    <location>
        <begin position="19"/>
        <end position="121"/>
    </location>
</feature>
<dbReference type="SUPFAM" id="SSF53901">
    <property type="entry name" value="Thiolase-like"/>
    <property type="match status" value="1"/>
</dbReference>
<comment type="caution">
    <text evidence="3">The sequence shown here is derived from an EMBL/GenBank/DDBJ whole genome shotgun (WGS) entry which is preliminary data.</text>
</comment>
<keyword evidence="4" id="KW-1185">Reference proteome</keyword>
<dbReference type="PANTHER" id="PTHR43775:SF51">
    <property type="entry name" value="INACTIVE PHENOLPHTHIOCEROL SYNTHESIS POLYKETIDE SYNTHASE TYPE I PKS1-RELATED"/>
    <property type="match status" value="1"/>
</dbReference>
<dbReference type="AlphaFoldDB" id="A0A5B1AT45"/>
<sequence length="123" mass="13327">MIAALHHDMLPPTLHVDRPSPHVDWSAGTVRLLTEPTSWPHTDHPRTAAVSSFGISGTNAHVIVRQPPAPIATTVPLPASTLPLPVWPLSARTPSALVAQADRLYHHLTQHPDLDPMDVAYSL</sequence>
<accession>A0A5B1AT45</accession>
<dbReference type="EMBL" id="VTZN01000573">
    <property type="protein sequence ID" value="KAA1238741.1"/>
    <property type="molecule type" value="Genomic_DNA"/>
</dbReference>
<reference evidence="3 4" key="1">
    <citation type="submission" date="2019-09" db="EMBL/GenBank/DDBJ databases">
        <title>Report of infection by Mycobacterium simiae a patient suffering from pulmonary tuberculosis.</title>
        <authorList>
            <person name="Mohanty P.S."/>
            <person name="Bansal A.K."/>
            <person name="Singh H."/>
            <person name="Sharma S."/>
            <person name="Patil S.A."/>
            <person name="Upadhaya P."/>
            <person name="Singh P.K."/>
            <person name="Kumar D."/>
            <person name="Kumar S."/>
            <person name="Singh R.K."/>
            <person name="Chaudhary B."/>
        </authorList>
    </citation>
    <scope>NUCLEOTIDE SEQUENCE [LARGE SCALE GENOMIC DNA]</scope>
    <source>
        <strain evidence="3 4">JAL-560-SIM</strain>
    </source>
</reference>
<feature type="non-terminal residue" evidence="3">
    <location>
        <position position="123"/>
    </location>
</feature>
<evidence type="ECO:0000313" key="3">
    <source>
        <dbReference type="EMBL" id="KAA1238741.1"/>
    </source>
</evidence>